<feature type="region of interest" description="Disordered" evidence="11">
    <location>
        <begin position="239"/>
        <end position="278"/>
    </location>
</feature>
<dbReference type="GO" id="GO:0004497">
    <property type="term" value="F:monooxygenase activity"/>
    <property type="evidence" value="ECO:0007669"/>
    <property type="project" value="UniProtKB-KW"/>
</dbReference>
<dbReference type="AlphaFoldDB" id="A0A9P4QSH7"/>
<dbReference type="InterPro" id="IPR000254">
    <property type="entry name" value="CBD"/>
</dbReference>
<keyword evidence="4" id="KW-0479">Metal-binding</keyword>
<dbReference type="SMART" id="SM00236">
    <property type="entry name" value="fCBD"/>
    <property type="match status" value="1"/>
</dbReference>
<keyword evidence="15" id="KW-1185">Reference proteome</keyword>
<evidence type="ECO:0000256" key="8">
    <source>
        <dbReference type="ARBA" id="ARBA00023033"/>
    </source>
</evidence>
<feature type="chain" id="PRO_5040479958" description="AA9 family lytic polysaccharide monooxygenase" evidence="12">
    <location>
        <begin position="20"/>
        <end position="322"/>
    </location>
</feature>
<feature type="signal peptide" evidence="12">
    <location>
        <begin position="1"/>
        <end position="19"/>
    </location>
</feature>
<dbReference type="SUPFAM" id="SSF57180">
    <property type="entry name" value="Cellulose-binding domain"/>
    <property type="match status" value="1"/>
</dbReference>
<evidence type="ECO:0000256" key="4">
    <source>
        <dbReference type="ARBA" id="ARBA00022723"/>
    </source>
</evidence>
<keyword evidence="10" id="KW-0136">Cellulose degradation</keyword>
<dbReference type="GO" id="GO:0008810">
    <property type="term" value="F:cellulase activity"/>
    <property type="evidence" value="ECO:0007669"/>
    <property type="project" value="UniProtKB-UniRule"/>
</dbReference>
<comment type="cofactor">
    <cofactor evidence="1">
        <name>Cu(2+)</name>
        <dbReference type="ChEBI" id="CHEBI:29036"/>
    </cofactor>
</comment>
<comment type="domain">
    <text evidence="10">Has a modular structure: an endo-beta-1,4-glucanase catalytic module at the N-terminus, a linker rich in serines and threonines, and a C-terminal carbohydrate-binding module (CBM).</text>
</comment>
<evidence type="ECO:0000256" key="9">
    <source>
        <dbReference type="ARBA" id="ARBA00023157"/>
    </source>
</evidence>
<evidence type="ECO:0000256" key="7">
    <source>
        <dbReference type="ARBA" id="ARBA00023008"/>
    </source>
</evidence>
<dbReference type="PANTHER" id="PTHR33353:SF19">
    <property type="entry name" value="GLYCOSYLHYDROLASE FAMILY 61-8 PROTEIN"/>
    <property type="match status" value="1"/>
</dbReference>
<dbReference type="PROSITE" id="PS00562">
    <property type="entry name" value="CBM1_1"/>
    <property type="match status" value="1"/>
</dbReference>
<name>A0A9P4QSH7_9PLEO</name>
<dbReference type="EC" id="1.14.99.56" evidence="10"/>
<keyword evidence="8" id="KW-0503">Monooxygenase</keyword>
<evidence type="ECO:0000256" key="11">
    <source>
        <dbReference type="SAM" id="MobiDB-lite"/>
    </source>
</evidence>
<keyword evidence="3 10" id="KW-0964">Secreted</keyword>
<dbReference type="GO" id="GO:0005576">
    <property type="term" value="C:extracellular region"/>
    <property type="evidence" value="ECO:0007669"/>
    <property type="project" value="UniProtKB-SubCell"/>
</dbReference>
<proteinExistence type="predicted"/>
<keyword evidence="10" id="KW-0624">Polysaccharide degradation</keyword>
<feature type="compositionally biased region" description="Low complexity" evidence="11">
    <location>
        <begin position="261"/>
        <end position="278"/>
    </location>
</feature>
<evidence type="ECO:0000256" key="2">
    <source>
        <dbReference type="ARBA" id="ARBA00004613"/>
    </source>
</evidence>
<evidence type="ECO:0000256" key="10">
    <source>
        <dbReference type="RuleBase" id="RU368122"/>
    </source>
</evidence>
<gene>
    <name evidence="14" type="ORF">EJ04DRAFT_439984</name>
</gene>
<keyword evidence="7" id="KW-0186">Copper</keyword>
<feature type="non-terminal residue" evidence="14">
    <location>
        <position position="1"/>
    </location>
</feature>
<feature type="domain" description="CBM1" evidence="13">
    <location>
        <begin position="286"/>
        <end position="322"/>
    </location>
</feature>
<comment type="catalytic activity">
    <reaction evidence="10">
        <text>[(1-&gt;4)-beta-D-glucosyl]n+m + reduced acceptor + O2 = 4-dehydro-beta-D-glucosyl-[(1-&gt;4)-beta-D-glucosyl]n-1 + [(1-&gt;4)-beta-D-glucosyl]m + acceptor + H2O.</text>
        <dbReference type="EC" id="1.14.99.56"/>
    </reaction>
</comment>
<evidence type="ECO:0000256" key="3">
    <source>
        <dbReference type="ARBA" id="ARBA00022525"/>
    </source>
</evidence>
<dbReference type="Proteomes" id="UP000799444">
    <property type="component" value="Unassembled WGS sequence"/>
</dbReference>
<comment type="function">
    <text evidence="10">Lytic polysaccharide monooxygenase (LMPO) that depolymerizes crystalline and amorphous polysaccharides via the oxidation of scissile alpha- or beta-(1-4)-glycosidic bonds, yielding C1 and/or C4 oxidation products. Catalysis by LPMOs requires the reduction of the active-site copper from Cu(II) to Cu(I) by a reducing agent and H(2)O(2) or O(2) as a cosubstrate.</text>
</comment>
<organism evidence="14 15">
    <name type="scientific">Polyplosphaeria fusca</name>
    <dbReference type="NCBI Taxonomy" id="682080"/>
    <lineage>
        <taxon>Eukaryota</taxon>
        <taxon>Fungi</taxon>
        <taxon>Dikarya</taxon>
        <taxon>Ascomycota</taxon>
        <taxon>Pezizomycotina</taxon>
        <taxon>Dothideomycetes</taxon>
        <taxon>Pleosporomycetidae</taxon>
        <taxon>Pleosporales</taxon>
        <taxon>Tetraplosphaeriaceae</taxon>
        <taxon>Polyplosphaeria</taxon>
    </lineage>
</organism>
<accession>A0A9P4QSH7</accession>
<comment type="caution">
    <text evidence="14">The sequence shown here is derived from an EMBL/GenBank/DDBJ whole genome shotgun (WGS) entry which is preliminary data.</text>
</comment>
<evidence type="ECO:0000313" key="15">
    <source>
        <dbReference type="Proteomes" id="UP000799444"/>
    </source>
</evidence>
<dbReference type="EMBL" id="ML996168">
    <property type="protein sequence ID" value="KAF2732992.1"/>
    <property type="molecule type" value="Genomic_DNA"/>
</dbReference>
<dbReference type="InterPro" id="IPR049892">
    <property type="entry name" value="AA9"/>
</dbReference>
<dbReference type="InterPro" id="IPR035971">
    <property type="entry name" value="CBD_sf"/>
</dbReference>
<evidence type="ECO:0000256" key="1">
    <source>
        <dbReference type="ARBA" id="ARBA00001973"/>
    </source>
</evidence>
<dbReference type="GO" id="GO:0046872">
    <property type="term" value="F:metal ion binding"/>
    <property type="evidence" value="ECO:0007669"/>
    <property type="project" value="UniProtKB-KW"/>
</dbReference>
<dbReference type="Pfam" id="PF03443">
    <property type="entry name" value="AA9"/>
    <property type="match status" value="1"/>
</dbReference>
<sequence>VKMKSVLAAAASLLAVVSAHGGVDTYTIGTTVFSPYNSAGGQKSVQRQYSTYDPLVIKDLSTVNIRCNNAGALGTGVTATIAAGDKIKAHWKQWTHRPASVLVYMAKCPSSGCNGFDGAGKVWFKIDQQGLVSGTQNSGKWAGDEILETLVWSTTIPASLAPGEYLIRHELIAVHQANNPQFYPECAQLVVTGSGTASPPSSALVAFPGAYSASDPGIAFNIDSDAAKTATTYTIPGPAVWSGGSSGGGNGGSPAPSDPEPTSVAPAPAPTTLVTSAAPAPTKPACAVAKYKQCGGKGYSGCTVCESGSTCSSNGEYYSQCL</sequence>
<keyword evidence="6" id="KW-0560">Oxidoreductase</keyword>
<reference evidence="14" key="1">
    <citation type="journal article" date="2020" name="Stud. Mycol.">
        <title>101 Dothideomycetes genomes: a test case for predicting lifestyles and emergence of pathogens.</title>
        <authorList>
            <person name="Haridas S."/>
            <person name="Albert R."/>
            <person name="Binder M."/>
            <person name="Bloem J."/>
            <person name="Labutti K."/>
            <person name="Salamov A."/>
            <person name="Andreopoulos B."/>
            <person name="Baker S."/>
            <person name="Barry K."/>
            <person name="Bills G."/>
            <person name="Bluhm B."/>
            <person name="Cannon C."/>
            <person name="Castanera R."/>
            <person name="Culley D."/>
            <person name="Daum C."/>
            <person name="Ezra D."/>
            <person name="Gonzalez J."/>
            <person name="Henrissat B."/>
            <person name="Kuo A."/>
            <person name="Liang C."/>
            <person name="Lipzen A."/>
            <person name="Lutzoni F."/>
            <person name="Magnuson J."/>
            <person name="Mondo S."/>
            <person name="Nolan M."/>
            <person name="Ohm R."/>
            <person name="Pangilinan J."/>
            <person name="Park H.-J."/>
            <person name="Ramirez L."/>
            <person name="Alfaro M."/>
            <person name="Sun H."/>
            <person name="Tritt A."/>
            <person name="Yoshinaga Y."/>
            <person name="Zwiers L.-H."/>
            <person name="Turgeon B."/>
            <person name="Goodwin S."/>
            <person name="Spatafora J."/>
            <person name="Crous P."/>
            <person name="Grigoriev I."/>
        </authorList>
    </citation>
    <scope>NUCLEOTIDE SEQUENCE</scope>
    <source>
        <strain evidence="14">CBS 125425</strain>
    </source>
</reference>
<dbReference type="InterPro" id="IPR005103">
    <property type="entry name" value="AA9_LPMO"/>
</dbReference>
<dbReference type="PANTHER" id="PTHR33353">
    <property type="entry name" value="PUTATIVE (AFU_ORTHOLOGUE AFUA_1G12560)-RELATED"/>
    <property type="match status" value="1"/>
</dbReference>
<dbReference type="CDD" id="cd21175">
    <property type="entry name" value="LPMO_AA9"/>
    <property type="match status" value="1"/>
</dbReference>
<dbReference type="OrthoDB" id="4849160at2759"/>
<dbReference type="Gene3D" id="2.70.50.70">
    <property type="match status" value="1"/>
</dbReference>
<keyword evidence="10" id="KW-0119">Carbohydrate metabolism</keyword>
<keyword evidence="9 10" id="KW-1015">Disulfide bond</keyword>
<keyword evidence="5 12" id="KW-0732">Signal</keyword>
<dbReference type="Pfam" id="PF00734">
    <property type="entry name" value="CBM_1"/>
    <property type="match status" value="1"/>
</dbReference>
<evidence type="ECO:0000313" key="14">
    <source>
        <dbReference type="EMBL" id="KAF2732992.1"/>
    </source>
</evidence>
<evidence type="ECO:0000256" key="6">
    <source>
        <dbReference type="ARBA" id="ARBA00023002"/>
    </source>
</evidence>
<evidence type="ECO:0000256" key="5">
    <source>
        <dbReference type="ARBA" id="ARBA00022729"/>
    </source>
</evidence>
<evidence type="ECO:0000256" key="12">
    <source>
        <dbReference type="SAM" id="SignalP"/>
    </source>
</evidence>
<dbReference type="GO" id="GO:0030245">
    <property type="term" value="P:cellulose catabolic process"/>
    <property type="evidence" value="ECO:0007669"/>
    <property type="project" value="UniProtKB-UniRule"/>
</dbReference>
<dbReference type="PROSITE" id="PS51164">
    <property type="entry name" value="CBM1_2"/>
    <property type="match status" value="1"/>
</dbReference>
<comment type="subcellular location">
    <subcellularLocation>
        <location evidence="2 10">Secreted</location>
    </subcellularLocation>
</comment>
<dbReference type="GO" id="GO:0030248">
    <property type="term" value="F:cellulose binding"/>
    <property type="evidence" value="ECO:0007669"/>
    <property type="project" value="UniProtKB-UniRule"/>
</dbReference>
<evidence type="ECO:0000259" key="13">
    <source>
        <dbReference type="PROSITE" id="PS51164"/>
    </source>
</evidence>
<protein>
    <recommendedName>
        <fullName evidence="10">AA9 family lytic polysaccharide monooxygenase</fullName>
        <ecNumber evidence="10">1.14.99.56</ecNumber>
    </recommendedName>
    <alternativeName>
        <fullName evidence="10">Endo-beta-1,4-glucanase</fullName>
    </alternativeName>
    <alternativeName>
        <fullName evidence="10">Glycosyl hydrolase 61 family protein</fullName>
    </alternativeName>
</protein>